<organism evidence="3 4">
    <name type="scientific">Mycolicibacterium rutilum</name>
    <name type="common">Mycobacterium rutilum</name>
    <dbReference type="NCBI Taxonomy" id="370526"/>
    <lineage>
        <taxon>Bacteria</taxon>
        <taxon>Bacillati</taxon>
        <taxon>Actinomycetota</taxon>
        <taxon>Actinomycetes</taxon>
        <taxon>Mycobacteriales</taxon>
        <taxon>Mycobacteriaceae</taxon>
        <taxon>Mycolicibacterium</taxon>
    </lineage>
</organism>
<gene>
    <name evidence="3" type="ORF">SAMN04489835_5170</name>
</gene>
<keyword evidence="2" id="KW-1133">Transmembrane helix</keyword>
<evidence type="ECO:0000313" key="3">
    <source>
        <dbReference type="EMBL" id="SEH87614.1"/>
    </source>
</evidence>
<dbReference type="AlphaFoldDB" id="A0A1H6LRJ8"/>
<sequence length="788" mass="86427">MGGGASGAAVARAAVTAVTVLLLGYLAAIALYPQLRQRLPNGLRWFGEPTPVSVPTIIVVVTLLLVVGATIFRAHGVRETGAPLAVVAGLAIISLGLSLASFWRCHDDSHPFFFAPLIGAVGVVKGGTGALETEAGSCPTPVPVALEIARLSALAAIFLGVIGVATALFRSRMDRLRVRFARSVTVVVGVDDDSQSMVEAVSETLSRRSTLVVLTSIPDRHCVHDARRRGARVLTTDLSRPEALATLSLWRRLDRLYLLSADPSANLRRLAAINSALPDHERQRIPLIVRIDDPWQATAWRAKHFGGTDTRWAADAVGKYEVTARRLLDSITAERVERLLVCGSSALTLALCADLAQRRLERDYHAAEGTTPLPRLVLVAENADEYRRDHEHNLRQSGVSPDRVTVDVVTEKPSVAMLLALVERGDPAATALILVDAPTLDPTTATRLAARLPATSIWSWDPTAEGSDDRAALVGELRTFRLNMDMPNGQAHDAWERAARLIHERYSAATAHRTAATAPWRELDEFYRGSNRRQVQNILWIVEAIGGHTWNTFGAETEVVSTADLRGLEPLEQLGRMGFDRKRAMAMARAEHEDWCRYYRKHGWRHGPARDDGRKVHDKLVDWAVMASDPELLAQSLSSLAVSLTAMRELGYRSRPVAAGEGARWLRFRRAGTVIAEKRTQPWTWTAGSGDSMQASAGDWAVRDPDGGDWWSVRDDIFTAGYEHVDGDRWRRAGFAMARPARDGEVVETLEGPVTASAGDWVVRGDRDEQWPVPGDQFGRRYQGPIAD</sequence>
<dbReference type="RefSeq" id="WP_083409614.1">
    <property type="nucleotide sequence ID" value="NZ_LT629971.1"/>
</dbReference>
<reference evidence="4" key="1">
    <citation type="submission" date="2016-10" db="EMBL/GenBank/DDBJ databases">
        <authorList>
            <person name="Varghese N."/>
            <person name="Submissions S."/>
        </authorList>
    </citation>
    <scope>NUCLEOTIDE SEQUENCE [LARGE SCALE GENOMIC DNA]</scope>
    <source>
        <strain evidence="4">DSM 45405</strain>
    </source>
</reference>
<feature type="region of interest" description="Disordered" evidence="1">
    <location>
        <begin position="766"/>
        <end position="788"/>
    </location>
</feature>
<keyword evidence="2" id="KW-0472">Membrane</keyword>
<dbReference type="OrthoDB" id="1814561at2"/>
<dbReference type="STRING" id="370526.SAMN04489835_5170"/>
<evidence type="ECO:0000256" key="1">
    <source>
        <dbReference type="SAM" id="MobiDB-lite"/>
    </source>
</evidence>
<feature type="transmembrane region" description="Helical" evidence="2">
    <location>
        <begin position="12"/>
        <end position="32"/>
    </location>
</feature>
<dbReference type="EMBL" id="LT629971">
    <property type="protein sequence ID" value="SEH87614.1"/>
    <property type="molecule type" value="Genomic_DNA"/>
</dbReference>
<feature type="transmembrane region" description="Helical" evidence="2">
    <location>
        <begin position="148"/>
        <end position="169"/>
    </location>
</feature>
<feature type="transmembrane region" description="Helical" evidence="2">
    <location>
        <begin position="52"/>
        <end position="72"/>
    </location>
</feature>
<protein>
    <recommendedName>
        <fullName evidence="5">RyR domain-containing protein</fullName>
    </recommendedName>
</protein>
<keyword evidence="2" id="KW-0812">Transmembrane</keyword>
<name>A0A1H6LRJ8_MYCRU</name>
<evidence type="ECO:0000256" key="2">
    <source>
        <dbReference type="SAM" id="Phobius"/>
    </source>
</evidence>
<feature type="transmembrane region" description="Helical" evidence="2">
    <location>
        <begin position="84"/>
        <end position="103"/>
    </location>
</feature>
<keyword evidence="4" id="KW-1185">Reference proteome</keyword>
<evidence type="ECO:0008006" key="5">
    <source>
        <dbReference type="Google" id="ProtNLM"/>
    </source>
</evidence>
<dbReference type="Gene3D" id="6.20.350.10">
    <property type="match status" value="1"/>
</dbReference>
<dbReference type="Proteomes" id="UP000182915">
    <property type="component" value="Chromosome I"/>
</dbReference>
<accession>A0A1H6LRJ8</accession>
<evidence type="ECO:0000313" key="4">
    <source>
        <dbReference type="Proteomes" id="UP000182915"/>
    </source>
</evidence>
<proteinExistence type="predicted"/>